<evidence type="ECO:0000313" key="9">
    <source>
        <dbReference type="Proteomes" id="UP000431092"/>
    </source>
</evidence>
<feature type="region of interest" description="Disordered" evidence="7">
    <location>
        <begin position="62"/>
        <end position="84"/>
    </location>
</feature>
<reference evidence="8 9" key="1">
    <citation type="submission" date="2019-11" db="EMBL/GenBank/DDBJ databases">
        <title>Whole genome sequencing identifies a novel species of the genus Arsenicicoccus isolated from human blood.</title>
        <authorList>
            <person name="Jeong J.H."/>
            <person name="Kweon O.J."/>
            <person name="Kim H.R."/>
            <person name="Kim T.-H."/>
            <person name="Ha S.-M."/>
            <person name="Lee M.-K."/>
        </authorList>
    </citation>
    <scope>NUCLEOTIDE SEQUENCE [LARGE SCALE GENOMIC DNA]</scope>
    <source>
        <strain evidence="8 9">MKL-02</strain>
    </source>
</reference>
<keyword evidence="3 6" id="KW-0815">Transposition</keyword>
<accession>A0A6I3IKK3</accession>
<dbReference type="PANTHER" id="PTHR33217:SF8">
    <property type="entry name" value="MUTATOR FAMILY TRANSPOSASE"/>
    <property type="match status" value="1"/>
</dbReference>
<dbReference type="Pfam" id="PF00872">
    <property type="entry name" value="Transposase_mut"/>
    <property type="match status" value="1"/>
</dbReference>
<keyword evidence="5 6" id="KW-0233">DNA recombination</keyword>
<evidence type="ECO:0000256" key="1">
    <source>
        <dbReference type="ARBA" id="ARBA00002190"/>
    </source>
</evidence>
<gene>
    <name evidence="8" type="ORF">GGG17_14675</name>
</gene>
<sequence>MPDAGPERELTPAELAVIKQMVLQAKDAGVALTGPDGLLKALTKTVIETALDEELSEHLGYDKHAVEGRNRGNSRNGTRTKTVLTDNCGPVQITVPRDRDGTFEPQLVKKRQRRLSDLDELVLSLYAKGLTTGEISAHLAEVYGASVSK</sequence>
<dbReference type="AlphaFoldDB" id="A0A6I3IKK3"/>
<evidence type="ECO:0000256" key="7">
    <source>
        <dbReference type="SAM" id="MobiDB-lite"/>
    </source>
</evidence>
<keyword evidence="9" id="KW-1185">Reference proteome</keyword>
<evidence type="ECO:0000256" key="5">
    <source>
        <dbReference type="ARBA" id="ARBA00023172"/>
    </source>
</evidence>
<feature type="non-terminal residue" evidence="8">
    <location>
        <position position="149"/>
    </location>
</feature>
<evidence type="ECO:0000256" key="4">
    <source>
        <dbReference type="ARBA" id="ARBA00023125"/>
    </source>
</evidence>
<keyword evidence="6" id="KW-0814">Transposable element</keyword>
<name>A0A6I3IKK3_9MICO</name>
<evidence type="ECO:0000313" key="8">
    <source>
        <dbReference type="EMBL" id="MTB73183.1"/>
    </source>
</evidence>
<protein>
    <recommendedName>
        <fullName evidence="6">Mutator family transposase</fullName>
    </recommendedName>
</protein>
<dbReference type="GO" id="GO:0006313">
    <property type="term" value="P:DNA transposition"/>
    <property type="evidence" value="ECO:0007669"/>
    <property type="project" value="UniProtKB-UniRule"/>
</dbReference>
<evidence type="ECO:0000256" key="2">
    <source>
        <dbReference type="ARBA" id="ARBA00010961"/>
    </source>
</evidence>
<dbReference type="EMBL" id="WLVL01000047">
    <property type="protein sequence ID" value="MTB73183.1"/>
    <property type="molecule type" value="Genomic_DNA"/>
</dbReference>
<evidence type="ECO:0000256" key="3">
    <source>
        <dbReference type="ARBA" id="ARBA00022578"/>
    </source>
</evidence>
<feature type="compositionally biased region" description="Low complexity" evidence="7">
    <location>
        <begin position="71"/>
        <end position="82"/>
    </location>
</feature>
<keyword evidence="4 6" id="KW-0238">DNA-binding</keyword>
<dbReference type="GO" id="GO:0003677">
    <property type="term" value="F:DNA binding"/>
    <property type="evidence" value="ECO:0007669"/>
    <property type="project" value="UniProtKB-UniRule"/>
</dbReference>
<comment type="function">
    <text evidence="1 6">Required for the transposition of the insertion element.</text>
</comment>
<dbReference type="Proteomes" id="UP000431092">
    <property type="component" value="Unassembled WGS sequence"/>
</dbReference>
<dbReference type="GO" id="GO:0004803">
    <property type="term" value="F:transposase activity"/>
    <property type="evidence" value="ECO:0007669"/>
    <property type="project" value="UniProtKB-UniRule"/>
</dbReference>
<comment type="caution">
    <text evidence="8">The sequence shown here is derived from an EMBL/GenBank/DDBJ whole genome shotgun (WGS) entry which is preliminary data.</text>
</comment>
<organism evidence="8 9">
    <name type="scientific">Arsenicicoccus cauae</name>
    <dbReference type="NCBI Taxonomy" id="2663847"/>
    <lineage>
        <taxon>Bacteria</taxon>
        <taxon>Bacillati</taxon>
        <taxon>Actinomycetota</taxon>
        <taxon>Actinomycetes</taxon>
        <taxon>Micrococcales</taxon>
        <taxon>Intrasporangiaceae</taxon>
        <taxon>Arsenicicoccus</taxon>
    </lineage>
</organism>
<dbReference type="PANTHER" id="PTHR33217">
    <property type="entry name" value="TRANSPOSASE FOR INSERTION SEQUENCE ELEMENT IS1081"/>
    <property type="match status" value="1"/>
</dbReference>
<evidence type="ECO:0000256" key="6">
    <source>
        <dbReference type="RuleBase" id="RU365089"/>
    </source>
</evidence>
<comment type="similarity">
    <text evidence="2 6">Belongs to the transposase mutator family.</text>
</comment>
<proteinExistence type="inferred from homology"/>
<dbReference type="InterPro" id="IPR001207">
    <property type="entry name" value="Transposase_mutator"/>
</dbReference>